<evidence type="ECO:0000313" key="2">
    <source>
        <dbReference type="EMBL" id="PRH80785.1"/>
    </source>
</evidence>
<dbReference type="RefSeq" id="WP_105867183.1">
    <property type="nucleotide sequence ID" value="NZ_PVLV01000034.1"/>
</dbReference>
<protein>
    <submittedName>
        <fullName evidence="2">Uncharacterized protein</fullName>
    </submittedName>
</protein>
<dbReference type="Proteomes" id="UP000239322">
    <property type="component" value="Unassembled WGS sequence"/>
</dbReference>
<keyword evidence="1" id="KW-0732">Signal</keyword>
<proteinExistence type="predicted"/>
<name>A0A2S9Q274_9ACTN</name>
<accession>A0A2S9Q274</accession>
<comment type="caution">
    <text evidence="2">The sequence shown here is derived from an EMBL/GenBank/DDBJ whole genome shotgun (WGS) entry which is preliminary data.</text>
</comment>
<gene>
    <name evidence="2" type="ORF">C6N75_02550</name>
</gene>
<evidence type="ECO:0000256" key="1">
    <source>
        <dbReference type="SAM" id="SignalP"/>
    </source>
</evidence>
<dbReference type="EMBL" id="PVLV01000034">
    <property type="protein sequence ID" value="PRH80785.1"/>
    <property type="molecule type" value="Genomic_DNA"/>
</dbReference>
<feature type="signal peptide" evidence="1">
    <location>
        <begin position="1"/>
        <end position="34"/>
    </location>
</feature>
<keyword evidence="3" id="KW-1185">Reference proteome</keyword>
<evidence type="ECO:0000313" key="3">
    <source>
        <dbReference type="Proteomes" id="UP000239322"/>
    </source>
</evidence>
<sequence>MSFAKSPSPKRKTIPAVLGLLVAGAALLATPALAADHGADSDAAQVTASAREICASCIADDF</sequence>
<organism evidence="2 3">
    <name type="scientific">Streptomyces solincola</name>
    <dbReference type="NCBI Taxonomy" id="2100817"/>
    <lineage>
        <taxon>Bacteria</taxon>
        <taxon>Bacillati</taxon>
        <taxon>Actinomycetota</taxon>
        <taxon>Actinomycetes</taxon>
        <taxon>Kitasatosporales</taxon>
        <taxon>Streptomycetaceae</taxon>
        <taxon>Streptomyces</taxon>
    </lineage>
</organism>
<dbReference type="AlphaFoldDB" id="A0A2S9Q274"/>
<feature type="chain" id="PRO_5015611201" evidence="1">
    <location>
        <begin position="35"/>
        <end position="62"/>
    </location>
</feature>
<reference evidence="2 3" key="1">
    <citation type="submission" date="2018-03" db="EMBL/GenBank/DDBJ databases">
        <title>Novel Streptomyces sp. from soil.</title>
        <authorList>
            <person name="Tan G.Y.A."/>
            <person name="Lee Z.Y."/>
        </authorList>
    </citation>
    <scope>NUCLEOTIDE SEQUENCE [LARGE SCALE GENOMIC DNA]</scope>
    <source>
        <strain evidence="2 3">ST5x</strain>
    </source>
</reference>